<evidence type="ECO:0000256" key="4">
    <source>
        <dbReference type="ARBA" id="ARBA00022692"/>
    </source>
</evidence>
<dbReference type="PANTHER" id="PTHR13301">
    <property type="entry name" value="X-BOX TRANSCRIPTION FACTOR-RELATED"/>
    <property type="match status" value="1"/>
</dbReference>
<dbReference type="OrthoDB" id="72851at2759"/>
<evidence type="ECO:0000256" key="11">
    <source>
        <dbReference type="SAM" id="Phobius"/>
    </source>
</evidence>
<name>A0A7J7CS26_TRIWF</name>
<dbReference type="InParanoid" id="A0A7J7CS26"/>
<evidence type="ECO:0000256" key="3">
    <source>
        <dbReference type="ARBA" id="ARBA00022679"/>
    </source>
</evidence>
<evidence type="ECO:0000256" key="6">
    <source>
        <dbReference type="ARBA" id="ARBA00023136"/>
    </source>
</evidence>
<proteinExistence type="predicted"/>
<feature type="binding site" evidence="9">
    <location>
        <position position="111"/>
    </location>
    <ligand>
        <name>UDP-alpha-D-glucose</name>
        <dbReference type="ChEBI" id="CHEBI:58885"/>
    </ligand>
</feature>
<dbReference type="EMBL" id="JAAARO010000014">
    <property type="protein sequence ID" value="KAF5736769.1"/>
    <property type="molecule type" value="Genomic_DNA"/>
</dbReference>
<keyword evidence="4 11" id="KW-0812">Transmembrane</keyword>
<organism evidence="12 13">
    <name type="scientific">Tripterygium wilfordii</name>
    <name type="common">Thunder God vine</name>
    <dbReference type="NCBI Taxonomy" id="458696"/>
    <lineage>
        <taxon>Eukaryota</taxon>
        <taxon>Viridiplantae</taxon>
        <taxon>Streptophyta</taxon>
        <taxon>Embryophyta</taxon>
        <taxon>Tracheophyta</taxon>
        <taxon>Spermatophyta</taxon>
        <taxon>Magnoliopsida</taxon>
        <taxon>eudicotyledons</taxon>
        <taxon>Gunneridae</taxon>
        <taxon>Pentapetalae</taxon>
        <taxon>rosids</taxon>
        <taxon>fabids</taxon>
        <taxon>Celastrales</taxon>
        <taxon>Celastraceae</taxon>
        <taxon>Tripterygium</taxon>
    </lineage>
</organism>
<feature type="binding site" evidence="9">
    <location>
        <position position="140"/>
    </location>
    <ligand>
        <name>UDP-alpha-D-glucose</name>
        <dbReference type="ChEBI" id="CHEBI:58885"/>
    </ligand>
</feature>
<evidence type="ECO:0000256" key="7">
    <source>
        <dbReference type="ARBA" id="ARBA00023316"/>
    </source>
</evidence>
<evidence type="ECO:0000256" key="5">
    <source>
        <dbReference type="ARBA" id="ARBA00022989"/>
    </source>
</evidence>
<sequence length="740" mass="84046">MENTLPLHACQFHKLLSLFNRAHLFIHSTALACLIYYRAFYLFQDPETRTAPILPWLLVFASEMLLSFDWLLSQAFRWRSVSRTVFPERLPSDDKLPAIDVIICTADPDKEPTVDVMNTVLSAMALDYPPEKLNVYLSDDSGSDITLHGMKEAWKFGRWWVPFCKKYGIKTGCPEAYFYGGNDENSSSEFMADKEKIHEKYEIFKQRVKTAKGNHKVASTSNRDHSAIVEVIYENSDEGAQEDERVKMPLLIYVAREKRPAYPHRFKAGALNVLLRVSGLISNSPYILLLDCDMYCNDPASARLAMCFHCDSQISPSLAFVQFPQKFHNISKNDIYDSQYRYVFTTLWYGADGLKGPIMSGTNFYIKRASLYGKSMPKDLAELRISFGSSNEFIKSVHQDYKPRISNSEELPSPVLQKETKVLCSCTYENHTKWGKEVGFMYGSVVEDYLTGFILHSRGWRSVYLDPSRPQFLGSSTTNLNDLVVQGTRWSAGLIDVALSRFCPFIYGLLRMPFLQSMLYAQLAFWPLFQSLPALCLATIPQLCLLNGIPIYPQVSSAFFGIFLFNFVSVLSKHLLEIIVSASGNSIRTWINEQRIFMIRAVTCNLNGSLDSVMKKIGVREASFMLTNKVVDDEQVTRYQMGIFDFQTSNIFLVPLVTLVTLNILSFFGGVIRMIVFKGTGRNAIFLQVILSLYISVVNYPVIEGMVVRKDRGRVPLSVTLLSATFSSIFLVLGSFIIMY</sequence>
<dbReference type="AlphaFoldDB" id="A0A7J7CS26"/>
<dbReference type="SUPFAM" id="SSF53448">
    <property type="entry name" value="Nucleotide-diphospho-sugar transferases"/>
    <property type="match status" value="1"/>
</dbReference>
<feature type="active site" evidence="8">
    <location>
        <position position="448"/>
    </location>
</feature>
<protein>
    <submittedName>
        <fullName evidence="12">Cellulose synthase like G2</fullName>
    </submittedName>
</protein>
<feature type="binding site" evidence="10">
    <location>
        <position position="291"/>
    </location>
    <ligand>
        <name>Mn(2+)</name>
        <dbReference type="ChEBI" id="CHEBI:29035"/>
    </ligand>
</feature>
<evidence type="ECO:0000313" key="12">
    <source>
        <dbReference type="EMBL" id="KAF5736769.1"/>
    </source>
</evidence>
<evidence type="ECO:0000256" key="8">
    <source>
        <dbReference type="PIRSR" id="PIRSR605150-1"/>
    </source>
</evidence>
<reference evidence="12 13" key="1">
    <citation type="journal article" date="2020" name="Nat. Commun.">
        <title>Genome of Tripterygium wilfordii and identification of cytochrome P450 involved in triptolide biosynthesis.</title>
        <authorList>
            <person name="Tu L."/>
            <person name="Su P."/>
            <person name="Zhang Z."/>
            <person name="Gao L."/>
            <person name="Wang J."/>
            <person name="Hu T."/>
            <person name="Zhou J."/>
            <person name="Zhang Y."/>
            <person name="Zhao Y."/>
            <person name="Liu Y."/>
            <person name="Song Y."/>
            <person name="Tong Y."/>
            <person name="Lu Y."/>
            <person name="Yang J."/>
            <person name="Xu C."/>
            <person name="Jia M."/>
            <person name="Peters R.J."/>
            <person name="Huang L."/>
            <person name="Gao W."/>
        </authorList>
    </citation>
    <scope>NUCLEOTIDE SEQUENCE [LARGE SCALE GENOMIC DNA]</scope>
    <source>
        <strain evidence="13">cv. XIE 37</strain>
        <tissue evidence="12">Leaf</tissue>
    </source>
</reference>
<dbReference type="InterPro" id="IPR029044">
    <property type="entry name" value="Nucleotide-diphossugar_trans"/>
</dbReference>
<dbReference type="Gene3D" id="3.90.550.10">
    <property type="entry name" value="Spore Coat Polysaccharide Biosynthesis Protein SpsA, Chain A"/>
    <property type="match status" value="2"/>
</dbReference>
<feature type="binding site" evidence="9">
    <location>
        <position position="110"/>
    </location>
    <ligand>
        <name>UDP-alpha-D-glucose</name>
        <dbReference type="ChEBI" id="CHEBI:58885"/>
    </ligand>
</feature>
<evidence type="ECO:0000256" key="2">
    <source>
        <dbReference type="ARBA" id="ARBA00022676"/>
    </source>
</evidence>
<dbReference type="InterPro" id="IPR005150">
    <property type="entry name" value="Cellulose_synth"/>
</dbReference>
<dbReference type="Pfam" id="PF03552">
    <property type="entry name" value="Cellulose_synt"/>
    <property type="match status" value="2"/>
</dbReference>
<comment type="subcellular location">
    <subcellularLocation>
        <location evidence="1">Endomembrane system</location>
        <topology evidence="1">Multi-pass membrane protein</topology>
    </subcellularLocation>
</comment>
<feature type="transmembrane region" description="Helical" evidence="11">
    <location>
        <begin position="684"/>
        <end position="703"/>
    </location>
</feature>
<feature type="transmembrane region" description="Helical" evidence="11">
    <location>
        <begin position="651"/>
        <end position="672"/>
    </location>
</feature>
<keyword evidence="2" id="KW-0328">Glycosyltransferase</keyword>
<gene>
    <name evidence="12" type="ORF">HS088_TW14G00923</name>
</gene>
<comment type="caution">
    <text evidence="12">The sequence shown here is derived from an EMBL/GenBank/DDBJ whole genome shotgun (WGS) entry which is preliminary data.</text>
</comment>
<feature type="active site" evidence="8">
    <location>
        <position position="140"/>
    </location>
</feature>
<keyword evidence="6 11" id="KW-0472">Membrane</keyword>
<evidence type="ECO:0000256" key="1">
    <source>
        <dbReference type="ARBA" id="ARBA00004127"/>
    </source>
</evidence>
<evidence type="ECO:0000256" key="10">
    <source>
        <dbReference type="PIRSR" id="PIRSR605150-3"/>
    </source>
</evidence>
<keyword evidence="5 11" id="KW-1133">Transmembrane helix</keyword>
<dbReference type="GO" id="GO:0016760">
    <property type="term" value="F:cellulose synthase (UDP-forming) activity"/>
    <property type="evidence" value="ECO:0007669"/>
    <property type="project" value="InterPro"/>
</dbReference>
<keyword evidence="3" id="KW-0808">Transferase</keyword>
<feature type="transmembrane region" description="Helical" evidence="11">
    <location>
        <begin position="715"/>
        <end position="739"/>
    </location>
</feature>
<dbReference type="GO" id="GO:0012505">
    <property type="term" value="C:endomembrane system"/>
    <property type="evidence" value="ECO:0007669"/>
    <property type="project" value="UniProtKB-SubCell"/>
</dbReference>
<dbReference type="Proteomes" id="UP000593562">
    <property type="component" value="Unassembled WGS sequence"/>
</dbReference>
<feature type="binding site" evidence="10">
    <location>
        <position position="267"/>
    </location>
    <ligand>
        <name>Mn(2+)</name>
        <dbReference type="ChEBI" id="CHEBI:29035"/>
    </ligand>
</feature>
<accession>A0A7J7CS26</accession>
<keyword evidence="13" id="KW-1185">Reference proteome</keyword>
<evidence type="ECO:0000256" key="9">
    <source>
        <dbReference type="PIRSR" id="PIRSR605150-2"/>
    </source>
</evidence>
<dbReference type="GO" id="GO:0071555">
    <property type="term" value="P:cell wall organization"/>
    <property type="evidence" value="ECO:0007669"/>
    <property type="project" value="UniProtKB-KW"/>
</dbReference>
<dbReference type="GO" id="GO:0016020">
    <property type="term" value="C:membrane"/>
    <property type="evidence" value="ECO:0007669"/>
    <property type="project" value="InterPro"/>
</dbReference>
<dbReference type="FunFam" id="3.90.550.10:FF:000194">
    <property type="entry name" value="Cellulose synthase-like protein G2 isoform A"/>
    <property type="match status" value="1"/>
</dbReference>
<evidence type="ECO:0000313" key="13">
    <source>
        <dbReference type="Proteomes" id="UP000593562"/>
    </source>
</evidence>
<dbReference type="GO" id="GO:0030244">
    <property type="term" value="P:cellulose biosynthetic process"/>
    <property type="evidence" value="ECO:0007669"/>
    <property type="project" value="InterPro"/>
</dbReference>
<keyword evidence="7" id="KW-0961">Cell wall biogenesis/degradation</keyword>